<proteinExistence type="predicted"/>
<dbReference type="AlphaFoldDB" id="A0A7S4RMK9"/>
<feature type="transmembrane region" description="Helical" evidence="1">
    <location>
        <begin position="223"/>
        <end position="247"/>
    </location>
</feature>
<evidence type="ECO:0000313" key="2">
    <source>
        <dbReference type="EMBL" id="CAE4617689.1"/>
    </source>
</evidence>
<keyword evidence="1" id="KW-0812">Transmembrane</keyword>
<feature type="transmembrane region" description="Helical" evidence="1">
    <location>
        <begin position="285"/>
        <end position="306"/>
    </location>
</feature>
<evidence type="ECO:0008006" key="3">
    <source>
        <dbReference type="Google" id="ProtNLM"/>
    </source>
</evidence>
<feature type="transmembrane region" description="Helical" evidence="1">
    <location>
        <begin position="65"/>
        <end position="87"/>
    </location>
</feature>
<accession>A0A7S4RMK9</accession>
<dbReference type="EMBL" id="HBNS01025862">
    <property type="protein sequence ID" value="CAE4617689.1"/>
    <property type="molecule type" value="Transcribed_RNA"/>
</dbReference>
<keyword evidence="1" id="KW-1133">Transmembrane helix</keyword>
<reference evidence="2" key="1">
    <citation type="submission" date="2021-01" db="EMBL/GenBank/DDBJ databases">
        <authorList>
            <person name="Corre E."/>
            <person name="Pelletier E."/>
            <person name="Niang G."/>
            <person name="Scheremetjew M."/>
            <person name="Finn R."/>
            <person name="Kale V."/>
            <person name="Holt S."/>
            <person name="Cochrane G."/>
            <person name="Meng A."/>
            <person name="Brown T."/>
            <person name="Cohen L."/>
        </authorList>
    </citation>
    <scope>NUCLEOTIDE SEQUENCE</scope>
    <source>
        <strain evidence="2">GSO104</strain>
    </source>
</reference>
<feature type="transmembrane region" description="Helical" evidence="1">
    <location>
        <begin position="28"/>
        <end position="53"/>
    </location>
</feature>
<gene>
    <name evidence="2" type="ORF">DBRI00130_LOCUS20390</name>
</gene>
<name>A0A7S4RMK9_9STRA</name>
<evidence type="ECO:0000256" key="1">
    <source>
        <dbReference type="SAM" id="Phobius"/>
    </source>
</evidence>
<organism evidence="2">
    <name type="scientific">Ditylum brightwellii</name>
    <dbReference type="NCBI Taxonomy" id="49249"/>
    <lineage>
        <taxon>Eukaryota</taxon>
        <taxon>Sar</taxon>
        <taxon>Stramenopiles</taxon>
        <taxon>Ochrophyta</taxon>
        <taxon>Bacillariophyta</taxon>
        <taxon>Mediophyceae</taxon>
        <taxon>Lithodesmiophycidae</taxon>
        <taxon>Lithodesmiales</taxon>
        <taxon>Lithodesmiaceae</taxon>
        <taxon>Ditylum</taxon>
    </lineage>
</organism>
<keyword evidence="1" id="KW-0472">Membrane</keyword>
<sequence length="769" mass="86218">MNLRGTETTIPNAPRELLLGSSVVSQNFQIFLGTLLSTILLLQLALLASVYKYRNTSTLKLHQPYALIVYVGIAAFATACCILFIPFNDTSCMIRDCLVILPITLMGNILVARSWRLSILMAPALGIGTSGGATSAKMKRKIAKKYLVQFLYMVNGSFNRCRPSPAKHNATSLHQRVTSRQLARLTVTLTMPQLVVQMCKLFIPSLQSELGYSSCQVALGGGAMSWVGIVLAIVPLLMWIVLSVYTGDLPLLKVYAQSAFRSTLLVCVVTAIAVPALIFSDSTETIAYLQSCIVMSFTCGTCWFVVVQKLISVLRNERKNDRMTMLRVDKREVHAGNDSDENEKATNVALKIGKVYEEFGMIDRCMKMYNESIEKYTFEPRKPGMDLIGGYTVTEIDSFSHIDLECVMKLFVAKGKVYGTHQCATKENDRPRPEKVYVDALDIYEHCPSAAILEDHSCVFPIFSGLFLQIKAGTIKIDERSLVDKFVKVTKMNGDPIHYMRALAMKSEVNARLGHFDTSLFAFSLLETMYDAASHHEGLCKSYGSDRAAQAFSAAIFWNRHQGNDKEVKRLQESVVKELLPKQDHKNVHNTFMLLLPVIKTMKDNREFAEAKHLFDDYISKMFLLYIGDDGTTPCLSMFKPIMYLLDAHIYGADMPDLDQVLEWMVTEDNGVSTVFLDGLITSLGWSTFCLTAECCLELSKIAHATDQVEYEEKLKQKGLKLAREAFDKIVNKESGKIMFPIAFDDVEYILMTLDNEYEPVARDVCCLV</sequence>
<feature type="transmembrane region" description="Helical" evidence="1">
    <location>
        <begin position="259"/>
        <end position="279"/>
    </location>
</feature>
<protein>
    <recommendedName>
        <fullName evidence="3">G-protein coupled receptors family 3 profile domain-containing protein</fullName>
    </recommendedName>
</protein>